<name>N0DYM6_9MICO</name>
<dbReference type="OrthoDB" id="4548523at2"/>
<accession>N0DYM6</accession>
<dbReference type="AlphaFoldDB" id="N0DYM6"/>
<gene>
    <name evidence="2" type="ORF">BN10_270003</name>
</gene>
<dbReference type="Pfam" id="PF04978">
    <property type="entry name" value="MST"/>
    <property type="match status" value="1"/>
</dbReference>
<keyword evidence="3" id="KW-1185">Reference proteome</keyword>
<proteinExistence type="predicted"/>
<dbReference type="EMBL" id="CAIZ01000094">
    <property type="protein sequence ID" value="CCH69613.1"/>
    <property type="molecule type" value="Genomic_DNA"/>
</dbReference>
<reference evidence="2 3" key="1">
    <citation type="journal article" date="2013" name="ISME J.">
        <title>A metabolic model for members of the genus Tetrasphaera involved in enhanced biological phosphorus removal.</title>
        <authorList>
            <person name="Kristiansen R."/>
            <person name="Nguyen H.T.T."/>
            <person name="Saunders A.M."/>
            <person name="Nielsen J.L."/>
            <person name="Wimmer R."/>
            <person name="Le V.Q."/>
            <person name="McIlroy S.J."/>
            <person name="Petrovski S."/>
            <person name="Seviour R.J."/>
            <person name="Calteau A."/>
            <person name="Nielsen K.L."/>
            <person name="Nielsen P.H."/>
        </authorList>
    </citation>
    <scope>NUCLEOTIDE SEQUENCE [LARGE SCALE GENOMIC DNA]</scope>
    <source>
        <strain evidence="2 3">Lp2</strain>
    </source>
</reference>
<dbReference type="HOGENOM" id="CLU_1427371_0_0_11"/>
<comment type="caution">
    <text evidence="2">The sequence shown here is derived from an EMBL/GenBank/DDBJ whole genome shotgun (WGS) entry which is preliminary data.</text>
</comment>
<evidence type="ECO:0000256" key="1">
    <source>
        <dbReference type="SAM" id="MobiDB-lite"/>
    </source>
</evidence>
<protein>
    <submittedName>
        <fullName evidence="2">Uncharacterized protein</fullName>
    </submittedName>
</protein>
<dbReference type="InterPro" id="IPR007061">
    <property type="entry name" value="MST-like"/>
</dbReference>
<evidence type="ECO:0000313" key="2">
    <source>
        <dbReference type="EMBL" id="CCH69613.1"/>
    </source>
</evidence>
<dbReference type="Gene3D" id="1.20.120.450">
    <property type="entry name" value="dinb family like domain"/>
    <property type="match status" value="1"/>
</dbReference>
<evidence type="ECO:0000313" key="3">
    <source>
        <dbReference type="Proteomes" id="UP000013167"/>
    </source>
</evidence>
<dbReference type="InterPro" id="IPR034660">
    <property type="entry name" value="DinB/YfiT-like"/>
</dbReference>
<feature type="region of interest" description="Disordered" evidence="1">
    <location>
        <begin position="148"/>
        <end position="170"/>
    </location>
</feature>
<feature type="compositionally biased region" description="Polar residues" evidence="1">
    <location>
        <begin position="154"/>
        <end position="170"/>
    </location>
</feature>
<organism evidence="2 3">
    <name type="scientific">Phycicoccus elongatus Lp2</name>
    <dbReference type="NCBI Taxonomy" id="1193181"/>
    <lineage>
        <taxon>Bacteria</taxon>
        <taxon>Bacillati</taxon>
        <taxon>Actinomycetota</taxon>
        <taxon>Actinomycetes</taxon>
        <taxon>Micrococcales</taxon>
        <taxon>Intrasporangiaceae</taxon>
        <taxon>Phycicoccus</taxon>
    </lineage>
</organism>
<dbReference type="Proteomes" id="UP000013167">
    <property type="component" value="Unassembled WGS sequence"/>
</dbReference>
<dbReference type="SUPFAM" id="SSF109854">
    <property type="entry name" value="DinB/YfiT-like putative metalloenzymes"/>
    <property type="match status" value="1"/>
</dbReference>
<sequence>MTDNDNDAPRDDAAAVTAELLDWIEATVRHLVACADGLTDAQLRTPVTTSGWTVLGLLDHVRDSTVFWLEHVVVGSAAELDEDKPWDNDPAASAQDVIARVESDVARACAAARGTPHDAAPGWWGRRARGVATGRTACGACSCTCSRTTRPTRDSWTSSGKASTVPCGTSRSAASDVLDVAVDRHRDAPR</sequence>